<sequence>MRCYHCSHEIKDSSFAYKGRQECKECHSVYQIHFPSGVGFIPIIIAFIPALYMVTSLRYSFVVGLAMFVLFYWAIDIIMNHILIYLGKYEIEEVE</sequence>
<keyword evidence="4" id="KW-1185">Reference proteome</keyword>
<dbReference type="EMBL" id="PYLP01000025">
    <property type="protein sequence ID" value="PST36063.1"/>
    <property type="molecule type" value="Genomic_DNA"/>
</dbReference>
<keyword evidence="1" id="KW-0472">Membrane</keyword>
<accession>A0A2T3FLG1</accession>
<gene>
    <name evidence="3" type="ORF">C7U55_12120</name>
    <name evidence="2" type="ORF">LJD69_11165</name>
</gene>
<dbReference type="Proteomes" id="UP000241201">
    <property type="component" value="Unassembled WGS sequence"/>
</dbReference>
<protein>
    <recommendedName>
        <fullName evidence="5">CXXC-20-CXXC protein</fullName>
    </recommendedName>
</protein>
<evidence type="ECO:0000313" key="2">
    <source>
        <dbReference type="EMBL" id="MCB8611149.1"/>
    </source>
</evidence>
<keyword evidence="1" id="KW-1133">Transmembrane helix</keyword>
<organism evidence="3 4">
    <name type="scientific">Faecalibacillus faecis</name>
    <dbReference type="NCBI Taxonomy" id="1982628"/>
    <lineage>
        <taxon>Bacteria</taxon>
        <taxon>Bacillati</taxon>
        <taxon>Bacillota</taxon>
        <taxon>Erysipelotrichia</taxon>
        <taxon>Erysipelotrichales</taxon>
        <taxon>Coprobacillaceae</taxon>
        <taxon>Faecalibacillus</taxon>
    </lineage>
</organism>
<reference evidence="2" key="3">
    <citation type="submission" date="2021-10" db="EMBL/GenBank/DDBJ databases">
        <title>Collection of gut derived symbiotic bacterial strains cultured from healthy donors.</title>
        <authorList>
            <person name="Lin H."/>
            <person name="Littmann E."/>
            <person name="Kohout C."/>
            <person name="Pamer E.G."/>
        </authorList>
    </citation>
    <scope>NUCLEOTIDE SEQUENCE</scope>
    <source>
        <strain evidence="2">DFI.4.48</strain>
    </source>
</reference>
<feature type="transmembrane region" description="Helical" evidence="1">
    <location>
        <begin position="34"/>
        <end position="54"/>
    </location>
</feature>
<evidence type="ECO:0000256" key="1">
    <source>
        <dbReference type="SAM" id="Phobius"/>
    </source>
</evidence>
<keyword evidence="1" id="KW-0812">Transmembrane</keyword>
<evidence type="ECO:0008006" key="5">
    <source>
        <dbReference type="Google" id="ProtNLM"/>
    </source>
</evidence>
<dbReference type="EMBL" id="JAJDKZ010000038">
    <property type="protein sequence ID" value="MCB8611149.1"/>
    <property type="molecule type" value="Genomic_DNA"/>
</dbReference>
<dbReference type="Proteomes" id="UP001198439">
    <property type="component" value="Unassembled WGS sequence"/>
</dbReference>
<evidence type="ECO:0000313" key="3">
    <source>
        <dbReference type="EMBL" id="PST36063.1"/>
    </source>
</evidence>
<reference evidence="3" key="2">
    <citation type="journal article" date="2019" name="Int. J. Syst. Evol. Microbiol.">
        <title>Faecalibacillus intestinalis gen. nov., sp. nov. and Faecalibacillus faecis sp. nov., isolated from human faeces.</title>
        <authorList>
            <person name="Seo B."/>
            <person name="Jeon K."/>
            <person name="Baek I."/>
            <person name="Lee Y.M."/>
            <person name="Baek K."/>
            <person name="Ko G."/>
        </authorList>
    </citation>
    <scope>NUCLEOTIDE SEQUENCE</scope>
    <source>
        <strain evidence="3">SNUG30370</strain>
    </source>
</reference>
<reference evidence="4" key="1">
    <citation type="submission" date="2018-03" db="EMBL/GenBank/DDBJ databases">
        <title>Lachnoclostridium SNUG30370 gen.nov., sp.nov., isolated from human faeces.</title>
        <authorList>
            <person name="Seo B."/>
            <person name="Jeon K."/>
            <person name="Ko G."/>
        </authorList>
    </citation>
    <scope>NUCLEOTIDE SEQUENCE [LARGE SCALE GENOMIC DNA]</scope>
    <source>
        <strain evidence="4">SNUG30370</strain>
    </source>
</reference>
<comment type="caution">
    <text evidence="3">The sequence shown here is derived from an EMBL/GenBank/DDBJ whole genome shotgun (WGS) entry which is preliminary data.</text>
</comment>
<evidence type="ECO:0000313" key="4">
    <source>
        <dbReference type="Proteomes" id="UP000241201"/>
    </source>
</evidence>
<dbReference type="GeneID" id="77471828"/>
<dbReference type="AlphaFoldDB" id="A0A2T3FLG1"/>
<proteinExistence type="predicted"/>
<name>A0A2T3FLG1_9FIRM</name>
<dbReference type="RefSeq" id="WP_106988786.1">
    <property type="nucleotide sequence ID" value="NZ_DBGCOW010000030.1"/>
</dbReference>
<feature type="transmembrane region" description="Helical" evidence="1">
    <location>
        <begin position="61"/>
        <end position="86"/>
    </location>
</feature>